<organism evidence="7 8">
    <name type="scientific">Saliniradius amylolyticus</name>
    <dbReference type="NCBI Taxonomy" id="2183582"/>
    <lineage>
        <taxon>Bacteria</taxon>
        <taxon>Pseudomonadati</taxon>
        <taxon>Pseudomonadota</taxon>
        <taxon>Gammaproteobacteria</taxon>
        <taxon>Alteromonadales</taxon>
        <taxon>Alteromonadaceae</taxon>
        <taxon>Saliniradius</taxon>
    </lineage>
</organism>
<dbReference type="OrthoDB" id="457670at2"/>
<protein>
    <recommendedName>
        <fullName evidence="6">Probable membrane transporter protein</fullName>
    </recommendedName>
</protein>
<dbReference type="InterPro" id="IPR002781">
    <property type="entry name" value="TM_pro_TauE-like"/>
</dbReference>
<dbReference type="EMBL" id="CP029347">
    <property type="protein sequence ID" value="AWL11043.1"/>
    <property type="molecule type" value="Genomic_DNA"/>
</dbReference>
<dbReference type="KEGG" id="salh:HMF8227_00547"/>
<sequence length="263" mass="27488">MLSFVLATLVLGLVAGYLAGLLGIGGGLVIVPSLLYLMQALLNLPFEQAMPMAIATSLGTIIFTGLSSTRTHWKLGQVSWPLFWPIGSGIALGAVLGAWLAASVPATYLKWFFAIVLLLLAARMALATVPEGQAKPHRGLLGISGGIIGTISAIMGIGGGALVVPTLVYFKVSVKQAIGCAAACGIVIAVFGSVSFMLAGWQRADLPTWSLGYVYLPALLGIVSTSMLTARFGARMSHRLPTKILKRVFAVCLVVVSCRMMLG</sequence>
<keyword evidence="8" id="KW-1185">Reference proteome</keyword>
<keyword evidence="6" id="KW-1003">Cell membrane</keyword>
<evidence type="ECO:0000256" key="2">
    <source>
        <dbReference type="ARBA" id="ARBA00009142"/>
    </source>
</evidence>
<evidence type="ECO:0000256" key="1">
    <source>
        <dbReference type="ARBA" id="ARBA00004141"/>
    </source>
</evidence>
<evidence type="ECO:0000256" key="6">
    <source>
        <dbReference type="RuleBase" id="RU363041"/>
    </source>
</evidence>
<gene>
    <name evidence="7" type="ORF">HMF8227_00547</name>
</gene>
<evidence type="ECO:0000313" key="7">
    <source>
        <dbReference type="EMBL" id="AWL11043.1"/>
    </source>
</evidence>
<feature type="transmembrane region" description="Helical" evidence="6">
    <location>
        <begin position="146"/>
        <end position="170"/>
    </location>
</feature>
<feature type="transmembrane region" description="Helical" evidence="6">
    <location>
        <begin position="82"/>
        <end position="101"/>
    </location>
</feature>
<comment type="subcellular location">
    <subcellularLocation>
        <location evidence="6">Cell membrane</location>
        <topology evidence="6">Multi-pass membrane protein</topology>
    </subcellularLocation>
    <subcellularLocation>
        <location evidence="1">Membrane</location>
        <topology evidence="1">Multi-pass membrane protein</topology>
    </subcellularLocation>
</comment>
<dbReference type="Pfam" id="PF01925">
    <property type="entry name" value="TauE"/>
    <property type="match status" value="1"/>
</dbReference>
<evidence type="ECO:0000256" key="3">
    <source>
        <dbReference type="ARBA" id="ARBA00022692"/>
    </source>
</evidence>
<keyword evidence="5 6" id="KW-0472">Membrane</keyword>
<dbReference type="GO" id="GO:0005886">
    <property type="term" value="C:plasma membrane"/>
    <property type="evidence" value="ECO:0007669"/>
    <property type="project" value="UniProtKB-SubCell"/>
</dbReference>
<name>A0A2S2E0A2_9ALTE</name>
<feature type="transmembrane region" description="Helical" evidence="6">
    <location>
        <begin position="49"/>
        <end position="70"/>
    </location>
</feature>
<reference evidence="7 8" key="1">
    <citation type="submission" date="2018-05" db="EMBL/GenBank/DDBJ databases">
        <title>Salinimonas sp. HMF8227 Genome sequencing and assembly.</title>
        <authorList>
            <person name="Kang H."/>
            <person name="Kang J."/>
            <person name="Cha I."/>
            <person name="Kim H."/>
            <person name="Joh K."/>
        </authorList>
    </citation>
    <scope>NUCLEOTIDE SEQUENCE [LARGE SCALE GENOMIC DNA]</scope>
    <source>
        <strain evidence="7 8">HMF8227</strain>
    </source>
</reference>
<evidence type="ECO:0000313" key="8">
    <source>
        <dbReference type="Proteomes" id="UP000245728"/>
    </source>
</evidence>
<feature type="transmembrane region" description="Helical" evidence="6">
    <location>
        <begin position="108"/>
        <end position="126"/>
    </location>
</feature>
<dbReference type="Proteomes" id="UP000245728">
    <property type="component" value="Chromosome"/>
</dbReference>
<feature type="transmembrane region" description="Helical" evidence="6">
    <location>
        <begin position="6"/>
        <end position="37"/>
    </location>
</feature>
<comment type="similarity">
    <text evidence="2 6">Belongs to the 4-toluene sulfonate uptake permease (TSUP) (TC 2.A.102) family.</text>
</comment>
<dbReference type="PANTHER" id="PTHR43483">
    <property type="entry name" value="MEMBRANE TRANSPORTER PROTEIN HI_0806-RELATED"/>
    <property type="match status" value="1"/>
</dbReference>
<accession>A0A2S2E0A2</accession>
<feature type="transmembrane region" description="Helical" evidence="6">
    <location>
        <begin position="213"/>
        <end position="232"/>
    </location>
</feature>
<evidence type="ECO:0000256" key="4">
    <source>
        <dbReference type="ARBA" id="ARBA00022989"/>
    </source>
</evidence>
<proteinExistence type="inferred from homology"/>
<dbReference type="AlphaFoldDB" id="A0A2S2E0A2"/>
<keyword evidence="4 6" id="KW-1133">Transmembrane helix</keyword>
<feature type="transmembrane region" description="Helical" evidence="6">
    <location>
        <begin position="177"/>
        <end position="201"/>
    </location>
</feature>
<dbReference type="PANTHER" id="PTHR43483:SF3">
    <property type="entry name" value="MEMBRANE TRANSPORTER PROTEIN HI_0806-RELATED"/>
    <property type="match status" value="1"/>
</dbReference>
<dbReference type="RefSeq" id="WP_109338715.1">
    <property type="nucleotide sequence ID" value="NZ_CP029347.1"/>
</dbReference>
<keyword evidence="3 6" id="KW-0812">Transmembrane</keyword>
<evidence type="ECO:0000256" key="5">
    <source>
        <dbReference type="ARBA" id="ARBA00023136"/>
    </source>
</evidence>